<keyword evidence="7" id="KW-1185">Reference proteome</keyword>
<dbReference type="InterPro" id="IPR005119">
    <property type="entry name" value="LysR_subst-bd"/>
</dbReference>
<evidence type="ECO:0000256" key="4">
    <source>
        <dbReference type="ARBA" id="ARBA00023163"/>
    </source>
</evidence>
<dbReference type="GO" id="GO:0006351">
    <property type="term" value="P:DNA-templated transcription"/>
    <property type="evidence" value="ECO:0007669"/>
    <property type="project" value="TreeGrafter"/>
</dbReference>
<dbReference type="Pfam" id="PF03466">
    <property type="entry name" value="LysR_substrate"/>
    <property type="match status" value="1"/>
</dbReference>
<name>A0A0A4AB52_9GAMM</name>
<dbReference type="Pfam" id="PF00126">
    <property type="entry name" value="HTH_1"/>
    <property type="match status" value="1"/>
</dbReference>
<dbReference type="EMBL" id="JRUQ01000019">
    <property type="protein sequence ID" value="KGT95058.1"/>
    <property type="molecule type" value="Genomic_DNA"/>
</dbReference>
<dbReference type="AlphaFoldDB" id="A0A0A4AB52"/>
<dbReference type="GO" id="GO:0043565">
    <property type="term" value="F:sequence-specific DNA binding"/>
    <property type="evidence" value="ECO:0007669"/>
    <property type="project" value="TreeGrafter"/>
</dbReference>
<proteinExistence type="inferred from homology"/>
<protein>
    <submittedName>
        <fullName evidence="6">LysR family transcriptional regulator</fullName>
    </submittedName>
</protein>
<dbReference type="InterPro" id="IPR058163">
    <property type="entry name" value="LysR-type_TF_proteobact-type"/>
</dbReference>
<dbReference type="eggNOG" id="COG0583">
    <property type="taxonomic scope" value="Bacteria"/>
</dbReference>
<dbReference type="PANTHER" id="PTHR30537">
    <property type="entry name" value="HTH-TYPE TRANSCRIPTIONAL REGULATOR"/>
    <property type="match status" value="1"/>
</dbReference>
<dbReference type="SUPFAM" id="SSF53850">
    <property type="entry name" value="Periplasmic binding protein-like II"/>
    <property type="match status" value="1"/>
</dbReference>
<evidence type="ECO:0000313" key="6">
    <source>
        <dbReference type="EMBL" id="KGT95058.1"/>
    </source>
</evidence>
<dbReference type="STRING" id="371042.NG99_05315"/>
<organism evidence="6 7">
    <name type="scientific">Erwinia typographi</name>
    <dbReference type="NCBI Taxonomy" id="371042"/>
    <lineage>
        <taxon>Bacteria</taxon>
        <taxon>Pseudomonadati</taxon>
        <taxon>Pseudomonadota</taxon>
        <taxon>Gammaproteobacteria</taxon>
        <taxon>Enterobacterales</taxon>
        <taxon>Erwiniaceae</taxon>
        <taxon>Erwinia</taxon>
    </lineage>
</organism>
<evidence type="ECO:0000256" key="3">
    <source>
        <dbReference type="ARBA" id="ARBA00023125"/>
    </source>
</evidence>
<dbReference type="InterPro" id="IPR036390">
    <property type="entry name" value="WH_DNA-bd_sf"/>
</dbReference>
<dbReference type="RefSeq" id="WP_034889133.1">
    <property type="nucleotide sequence ID" value="NZ_JRUQ01000019.1"/>
</dbReference>
<dbReference type="SUPFAM" id="SSF46785">
    <property type="entry name" value="Winged helix' DNA-binding domain"/>
    <property type="match status" value="1"/>
</dbReference>
<dbReference type="OrthoDB" id="5526340at2"/>
<evidence type="ECO:0000259" key="5">
    <source>
        <dbReference type="PROSITE" id="PS50931"/>
    </source>
</evidence>
<sequence>MNKRHLPPLNALRIFETAARCGSFSEAAKELGITHGAVSRQIKVLEEWLGQALFMREGKRCKATDHARAFATEISASFDLIGDATIRFGRSPGSRVVRINVQTTLATRWLLPRLAAFTERHPDIEIAVTTSHSHDLKGQFGFDILIRRETPQRPEWQSFERIPLFTERLTLLASPALLQRQPLTTLSDLASYVFVSSQSRAGEWESWLEAAGVADLRGKRYQRFDHYHVCLQAIVEGIGVGIGGLPTLAHELQQQRLVAPFEISVPGSHYALWLPPDIDKSASLLKTVAWLQQEAKQPVGFEF</sequence>
<evidence type="ECO:0000256" key="1">
    <source>
        <dbReference type="ARBA" id="ARBA00009437"/>
    </source>
</evidence>
<dbReference type="Gene3D" id="3.40.190.10">
    <property type="entry name" value="Periplasmic binding protein-like II"/>
    <property type="match status" value="2"/>
</dbReference>
<comment type="caution">
    <text evidence="6">The sequence shown here is derived from an EMBL/GenBank/DDBJ whole genome shotgun (WGS) entry which is preliminary data.</text>
</comment>
<keyword evidence="4" id="KW-0804">Transcription</keyword>
<reference evidence="6 7" key="1">
    <citation type="submission" date="2014-10" db="EMBL/GenBank/DDBJ databases">
        <title>Genome sequence of Erwinia typographi M043b.</title>
        <authorList>
            <person name="Chan K.-G."/>
            <person name="Tan W.-S."/>
        </authorList>
    </citation>
    <scope>NUCLEOTIDE SEQUENCE [LARGE SCALE GENOMIC DNA]</scope>
    <source>
        <strain evidence="6 7">M043b</strain>
    </source>
</reference>
<dbReference type="InterPro" id="IPR000847">
    <property type="entry name" value="LysR_HTH_N"/>
</dbReference>
<dbReference type="GO" id="GO:0003700">
    <property type="term" value="F:DNA-binding transcription factor activity"/>
    <property type="evidence" value="ECO:0007669"/>
    <property type="project" value="InterPro"/>
</dbReference>
<feature type="domain" description="HTH lysR-type" evidence="5">
    <location>
        <begin position="7"/>
        <end position="64"/>
    </location>
</feature>
<dbReference type="PROSITE" id="PS50931">
    <property type="entry name" value="HTH_LYSR"/>
    <property type="match status" value="1"/>
</dbReference>
<comment type="similarity">
    <text evidence="1">Belongs to the LysR transcriptional regulatory family.</text>
</comment>
<dbReference type="Gene3D" id="1.10.10.10">
    <property type="entry name" value="Winged helix-like DNA-binding domain superfamily/Winged helix DNA-binding domain"/>
    <property type="match status" value="1"/>
</dbReference>
<gene>
    <name evidence="6" type="ORF">NG99_05315</name>
</gene>
<evidence type="ECO:0000256" key="2">
    <source>
        <dbReference type="ARBA" id="ARBA00023015"/>
    </source>
</evidence>
<dbReference type="Proteomes" id="UP000030351">
    <property type="component" value="Unassembled WGS sequence"/>
</dbReference>
<evidence type="ECO:0000313" key="7">
    <source>
        <dbReference type="Proteomes" id="UP000030351"/>
    </source>
</evidence>
<dbReference type="InterPro" id="IPR036388">
    <property type="entry name" value="WH-like_DNA-bd_sf"/>
</dbReference>
<dbReference type="PANTHER" id="PTHR30537:SF74">
    <property type="entry name" value="HTH-TYPE TRANSCRIPTIONAL REGULATOR TRPI"/>
    <property type="match status" value="1"/>
</dbReference>
<keyword evidence="3" id="KW-0238">DNA-binding</keyword>
<dbReference type="PRINTS" id="PR00039">
    <property type="entry name" value="HTHLYSR"/>
</dbReference>
<accession>A0A0A4AB52</accession>
<keyword evidence="2" id="KW-0805">Transcription regulation</keyword>